<protein>
    <submittedName>
        <fullName evidence="4">Uncharacterized protein</fullName>
    </submittedName>
</protein>
<evidence type="ECO:0000313" key="4">
    <source>
        <dbReference type="EMBL" id="MET2828470.1"/>
    </source>
</evidence>
<comment type="caution">
    <text evidence="4">The sequence shown here is derived from an EMBL/GenBank/DDBJ whole genome shotgun (WGS) entry which is preliminary data.</text>
</comment>
<dbReference type="InterPro" id="IPR008920">
    <property type="entry name" value="TF_FadR/GntR_C"/>
</dbReference>
<evidence type="ECO:0000313" key="5">
    <source>
        <dbReference type="Proteomes" id="UP001548832"/>
    </source>
</evidence>
<proteinExistence type="predicted"/>
<gene>
    <name evidence="4" type="ORF">ABVQ20_15920</name>
</gene>
<keyword evidence="3" id="KW-0804">Transcription</keyword>
<dbReference type="RefSeq" id="WP_354460471.1">
    <property type="nucleotide sequence ID" value="NZ_JBEWSZ010000001.1"/>
</dbReference>
<dbReference type="Proteomes" id="UP001548832">
    <property type="component" value="Unassembled WGS sequence"/>
</dbReference>
<name>A0ABV2DEJ5_9HYPH</name>
<reference evidence="4 5" key="1">
    <citation type="submission" date="2024-06" db="EMBL/GenBank/DDBJ databases">
        <authorList>
            <person name="Kim D.-U."/>
        </authorList>
    </citation>
    <scope>NUCLEOTIDE SEQUENCE [LARGE SCALE GENOMIC DNA]</scope>
    <source>
        <strain evidence="4 5">KACC15460</strain>
    </source>
</reference>
<dbReference type="EMBL" id="JBEWSZ010000001">
    <property type="protein sequence ID" value="MET2828470.1"/>
    <property type="molecule type" value="Genomic_DNA"/>
</dbReference>
<evidence type="ECO:0000256" key="3">
    <source>
        <dbReference type="ARBA" id="ARBA00023163"/>
    </source>
</evidence>
<sequence length="142" mass="15803">MGINDKGLINSLKRRLLYEPRALELAIPLLNADDIINAERILVQCELTSKARSRVELALTFHLRLTQACNDKSLLKRIADGHGVILRNLSDQASVVLAGERAQHQLWCLLGFCRQAQISDALHELRRGIEDAILSVSKIIGS</sequence>
<evidence type="ECO:0000256" key="2">
    <source>
        <dbReference type="ARBA" id="ARBA00023125"/>
    </source>
</evidence>
<keyword evidence="1" id="KW-0805">Transcription regulation</keyword>
<dbReference type="Gene3D" id="1.20.120.530">
    <property type="entry name" value="GntR ligand-binding domain-like"/>
    <property type="match status" value="1"/>
</dbReference>
<keyword evidence="5" id="KW-1185">Reference proteome</keyword>
<dbReference type="SUPFAM" id="SSF48008">
    <property type="entry name" value="GntR ligand-binding domain-like"/>
    <property type="match status" value="1"/>
</dbReference>
<evidence type="ECO:0000256" key="1">
    <source>
        <dbReference type="ARBA" id="ARBA00023015"/>
    </source>
</evidence>
<accession>A0ABV2DEJ5</accession>
<organism evidence="4 5">
    <name type="scientific">Mesorhizobium shangrilense</name>
    <dbReference type="NCBI Taxonomy" id="460060"/>
    <lineage>
        <taxon>Bacteria</taxon>
        <taxon>Pseudomonadati</taxon>
        <taxon>Pseudomonadota</taxon>
        <taxon>Alphaproteobacteria</taxon>
        <taxon>Hyphomicrobiales</taxon>
        <taxon>Phyllobacteriaceae</taxon>
        <taxon>Mesorhizobium</taxon>
    </lineage>
</organism>
<keyword evidence="2" id="KW-0238">DNA-binding</keyword>